<gene>
    <name evidence="1" type="ORF">P167DRAFT_124812</name>
</gene>
<sequence length="134" mass="14786">MARYNLIILMSAGSRGMVQLPALPIPFPCFKLALPQLFVCEFSSGSCVTPTSRDLIFKELEVIIYPLLPGLLLFPKLQTPHVLVTLALVAVVLDTQVWGPQDSSVLSFSILSPHGIFMNFSLNIFPPARNRTDD</sequence>
<proteinExistence type="predicted"/>
<evidence type="ECO:0000313" key="2">
    <source>
        <dbReference type="Proteomes" id="UP000277580"/>
    </source>
</evidence>
<evidence type="ECO:0000313" key="1">
    <source>
        <dbReference type="EMBL" id="RPB17300.1"/>
    </source>
</evidence>
<dbReference type="AlphaFoldDB" id="A0A3N4L332"/>
<accession>A0A3N4L332</accession>
<organism evidence="1 2">
    <name type="scientific">Morchella conica CCBAS932</name>
    <dbReference type="NCBI Taxonomy" id="1392247"/>
    <lineage>
        <taxon>Eukaryota</taxon>
        <taxon>Fungi</taxon>
        <taxon>Dikarya</taxon>
        <taxon>Ascomycota</taxon>
        <taxon>Pezizomycotina</taxon>
        <taxon>Pezizomycetes</taxon>
        <taxon>Pezizales</taxon>
        <taxon>Morchellaceae</taxon>
        <taxon>Morchella</taxon>
    </lineage>
</organism>
<reference evidence="1 2" key="1">
    <citation type="journal article" date="2018" name="Nat. Ecol. Evol.">
        <title>Pezizomycetes genomes reveal the molecular basis of ectomycorrhizal truffle lifestyle.</title>
        <authorList>
            <person name="Murat C."/>
            <person name="Payen T."/>
            <person name="Noel B."/>
            <person name="Kuo A."/>
            <person name="Morin E."/>
            <person name="Chen J."/>
            <person name="Kohler A."/>
            <person name="Krizsan K."/>
            <person name="Balestrini R."/>
            <person name="Da Silva C."/>
            <person name="Montanini B."/>
            <person name="Hainaut M."/>
            <person name="Levati E."/>
            <person name="Barry K.W."/>
            <person name="Belfiori B."/>
            <person name="Cichocki N."/>
            <person name="Clum A."/>
            <person name="Dockter R.B."/>
            <person name="Fauchery L."/>
            <person name="Guy J."/>
            <person name="Iotti M."/>
            <person name="Le Tacon F."/>
            <person name="Lindquist E.A."/>
            <person name="Lipzen A."/>
            <person name="Malagnac F."/>
            <person name="Mello A."/>
            <person name="Molinier V."/>
            <person name="Miyauchi S."/>
            <person name="Poulain J."/>
            <person name="Riccioni C."/>
            <person name="Rubini A."/>
            <person name="Sitrit Y."/>
            <person name="Splivallo R."/>
            <person name="Traeger S."/>
            <person name="Wang M."/>
            <person name="Zifcakova L."/>
            <person name="Wipf D."/>
            <person name="Zambonelli A."/>
            <person name="Paolocci F."/>
            <person name="Nowrousian M."/>
            <person name="Ottonello S."/>
            <person name="Baldrian P."/>
            <person name="Spatafora J.W."/>
            <person name="Henrissat B."/>
            <person name="Nagy L.G."/>
            <person name="Aury J.M."/>
            <person name="Wincker P."/>
            <person name="Grigoriev I.V."/>
            <person name="Bonfante P."/>
            <person name="Martin F.M."/>
        </authorList>
    </citation>
    <scope>NUCLEOTIDE SEQUENCE [LARGE SCALE GENOMIC DNA]</scope>
    <source>
        <strain evidence="1 2">CCBAS932</strain>
    </source>
</reference>
<dbReference type="EMBL" id="ML119106">
    <property type="protein sequence ID" value="RPB17300.1"/>
    <property type="molecule type" value="Genomic_DNA"/>
</dbReference>
<keyword evidence="2" id="KW-1185">Reference proteome</keyword>
<name>A0A3N4L332_9PEZI</name>
<dbReference type="Proteomes" id="UP000277580">
    <property type="component" value="Unassembled WGS sequence"/>
</dbReference>
<dbReference type="InParanoid" id="A0A3N4L332"/>
<protein>
    <submittedName>
        <fullName evidence="1">Uncharacterized protein</fullName>
    </submittedName>
</protein>